<organism evidence="2 3">
    <name type="scientific">Fusarium mangiferae</name>
    <name type="common">Mango malformation disease fungus</name>
    <dbReference type="NCBI Taxonomy" id="192010"/>
    <lineage>
        <taxon>Eukaryota</taxon>
        <taxon>Fungi</taxon>
        <taxon>Dikarya</taxon>
        <taxon>Ascomycota</taxon>
        <taxon>Pezizomycotina</taxon>
        <taxon>Sordariomycetes</taxon>
        <taxon>Hypocreomycetidae</taxon>
        <taxon>Hypocreales</taxon>
        <taxon>Nectriaceae</taxon>
        <taxon>Fusarium</taxon>
        <taxon>Fusarium fujikuroi species complex</taxon>
    </lineage>
</organism>
<evidence type="ECO:0000256" key="1">
    <source>
        <dbReference type="SAM" id="MobiDB-lite"/>
    </source>
</evidence>
<feature type="region of interest" description="Disordered" evidence="1">
    <location>
        <begin position="827"/>
        <end position="866"/>
    </location>
</feature>
<evidence type="ECO:0000313" key="2">
    <source>
        <dbReference type="EMBL" id="CVL03191.1"/>
    </source>
</evidence>
<dbReference type="AlphaFoldDB" id="A0A1L7U6R2"/>
<dbReference type="EMBL" id="FCQH01000013">
    <property type="protein sequence ID" value="CVL03191.1"/>
    <property type="molecule type" value="Genomic_DNA"/>
</dbReference>
<dbReference type="RefSeq" id="XP_041688028.1">
    <property type="nucleotide sequence ID" value="XM_041822338.1"/>
</dbReference>
<feature type="compositionally biased region" description="Acidic residues" evidence="1">
    <location>
        <begin position="844"/>
        <end position="866"/>
    </location>
</feature>
<gene>
    <name evidence="2" type="ORF">FMAN_00482</name>
</gene>
<comment type="caution">
    <text evidence="2">The sequence shown here is derived from an EMBL/GenBank/DDBJ whole genome shotgun (WGS) entry which is preliminary data.</text>
</comment>
<feature type="region of interest" description="Disordered" evidence="1">
    <location>
        <begin position="271"/>
        <end position="296"/>
    </location>
</feature>
<reference evidence="3" key="1">
    <citation type="journal article" date="2016" name="Genome Biol. Evol.">
        <title>Comparative 'omics' of the Fusarium fujikuroi species complex highlights differences in genetic potential and metabolite synthesis.</title>
        <authorList>
            <person name="Niehaus E.-M."/>
            <person name="Muensterkoetter M."/>
            <person name="Proctor R.H."/>
            <person name="Brown D.W."/>
            <person name="Sharon A."/>
            <person name="Idan Y."/>
            <person name="Oren-Young L."/>
            <person name="Sieber C.M."/>
            <person name="Novak O."/>
            <person name="Pencik A."/>
            <person name="Tarkowska D."/>
            <person name="Hromadova K."/>
            <person name="Freeman S."/>
            <person name="Maymon M."/>
            <person name="Elazar M."/>
            <person name="Youssef S.A."/>
            <person name="El-Shabrawy E.S.M."/>
            <person name="Shalaby A.B.A."/>
            <person name="Houterman P."/>
            <person name="Brock N.L."/>
            <person name="Burkhardt I."/>
            <person name="Tsavkelova E.A."/>
            <person name="Dickschat J.S."/>
            <person name="Galuszka P."/>
            <person name="Gueldener U."/>
            <person name="Tudzynski B."/>
        </authorList>
    </citation>
    <scope>NUCLEOTIDE SEQUENCE [LARGE SCALE GENOMIC DNA]</scope>
    <source>
        <strain evidence="3">MRC7560</strain>
    </source>
</reference>
<dbReference type="Proteomes" id="UP000184255">
    <property type="component" value="Unassembled WGS sequence"/>
</dbReference>
<sequence length="866" mass="96538">MAGNPPSESLASNEEAASLYHEDIIPESTSDDLLSVMPGSSFPVDAFCKTAETTIAGEGCFWTSTLFPLSDRCPKTPPSRDGIFIDPSHESIVPRDLITSYFEAECDVSKLEILEDIMNYFQDPSPGKRRETFIVSPFNDRINFLVRYSAHSHARSLTILGPSDVIRNVPAWLVQLIDTIFCIMRLRVSGFEPKVFSWFLDQQRLGLTLLAQLGRFVHLGTDPSDIQSLSMFPAIEDIRNDGFWGFAGTGSRSQLHGGRLGFVGCSESMGEGDLADDEGQGPQAQPRSRARSRSPPFLCRSSRLKRRRVDYSEGSDIDIDLRAKSSSHDDKDDLYNDVEQESDQSYGAQSDTAEFSSQEDSVLDAYAKAPVKARATPVVPTFTETDLIFPLTQPDDLKLAVLFAASIQVAQLQTLVYYSCKEASYCLATAAIDWVSVSIVAEGLAPSDLKGLYGPEVCSQLYESDEHAEFRRKALLGPNWERLRGISSFEGMQPQEGDPFGLNDVDTGTCGRCRAFIHRLAEHESSCVGRCLACVNSNSPCVRPVGKKTCVTCPTPGKCRDPSHEYRAKPKWSEQCYMCLQFVENIYSHVRECRGRCQNCIARKVPCTRGNFAGNHKCKGCNAEDQDCGNFSHDKRGTCKKCKAPVRDMRAHRPNCQGKCGVCSEAGIPCVRPRLSRTCEECSRLGKGPCKDFTHPKPQKTCPICWCDYTHQQHKRQCRKRCTECVADDIPCKREKGKRCCNNCLAKKTTCKVKDKLACMVPCRFCGREYIKSMIKGHEKRCPGKCSNCKDARDDEGHEIVCFHPPSTSRKPCKRCVEMGDDLDRGCDGGWRRSRHRGCKTGDEVDEEDDETSEHAETDEDSESCD</sequence>
<protein>
    <submittedName>
        <fullName evidence="2">Uncharacterized protein</fullName>
    </submittedName>
</protein>
<keyword evidence="3" id="KW-1185">Reference proteome</keyword>
<dbReference type="VEuPathDB" id="FungiDB:FMAN_00482"/>
<evidence type="ECO:0000313" key="3">
    <source>
        <dbReference type="Proteomes" id="UP000184255"/>
    </source>
</evidence>
<dbReference type="GeneID" id="65079754"/>
<name>A0A1L7U6R2_FUSMA</name>
<accession>A0A1L7U6R2</accession>
<proteinExistence type="predicted"/>